<feature type="non-terminal residue" evidence="1">
    <location>
        <position position="1"/>
    </location>
</feature>
<evidence type="ECO:0000313" key="2">
    <source>
        <dbReference type="Proteomes" id="UP000790377"/>
    </source>
</evidence>
<keyword evidence="2" id="KW-1185">Reference proteome</keyword>
<reference evidence="1" key="1">
    <citation type="journal article" date="2021" name="New Phytol.">
        <title>Evolutionary innovations through gain and loss of genes in the ectomycorrhizal Boletales.</title>
        <authorList>
            <person name="Wu G."/>
            <person name="Miyauchi S."/>
            <person name="Morin E."/>
            <person name="Kuo A."/>
            <person name="Drula E."/>
            <person name="Varga T."/>
            <person name="Kohler A."/>
            <person name="Feng B."/>
            <person name="Cao Y."/>
            <person name="Lipzen A."/>
            <person name="Daum C."/>
            <person name="Hundley H."/>
            <person name="Pangilinan J."/>
            <person name="Johnson J."/>
            <person name="Barry K."/>
            <person name="LaButti K."/>
            <person name="Ng V."/>
            <person name="Ahrendt S."/>
            <person name="Min B."/>
            <person name="Choi I.G."/>
            <person name="Park H."/>
            <person name="Plett J.M."/>
            <person name="Magnuson J."/>
            <person name="Spatafora J.W."/>
            <person name="Nagy L.G."/>
            <person name="Henrissat B."/>
            <person name="Grigoriev I.V."/>
            <person name="Yang Z.L."/>
            <person name="Xu J."/>
            <person name="Martin F.M."/>
        </authorList>
    </citation>
    <scope>NUCLEOTIDE SEQUENCE</scope>
    <source>
        <strain evidence="1">ATCC 28755</strain>
    </source>
</reference>
<proteinExistence type="predicted"/>
<name>A0ACB8A636_9AGAM</name>
<comment type="caution">
    <text evidence="1">The sequence shown here is derived from an EMBL/GenBank/DDBJ whole genome shotgun (WGS) entry which is preliminary data.</text>
</comment>
<sequence>EDEFDSAVKQLRDDFPRVEGWLNWWLRPAFASMIFPSRSQVSPALIERLPGTSNPVETQHSLLHRATGTDQDAHQGVKKIFLHVEEIRAQYNAILSGHFLPPSKPQQSRRPPTKKFNENDGRAPDTAAALQKTNVALEHAIGIPKSKQLVESLASTTSSNLPSLIGQQTIAKRHQYTSLYLQSYTWSAPNSCFFDTGLELWFRAFAAWSTTEQDEFLESVPSKSAIAGIFYHYRRRIRILHKENAGSMHTLALELGLCQEVMRNVIFSKWQLYSDAGEYGCAVTWLQRAVMEIDSEEIQLSFAVQHFVEVQCESNHHTTIPASKPEALFRLSDHDARIVHAACAPKSTVDLTDFFLHLIPRRSIGNDANGTTLLHTLTDLHCTHTECSLSMLSTPKIIGIKTSWPKILHIMPETRGSLREEEDVRYELIGRILHRVNHFVAEVLIDGHIFVYNDMNSGKLEDRGNGLLFEEGDRNAVLYVYHRTSSVQLSRREISAILTDFSLHPIFDPTHYTLDDDLDNDDQPPEDNGLGSKVPANRSSTNVESGAESTNLDLNHHHFEASSPEVRRGRSESPCKVGHGGDSELDTIQCCKCQQWSHVKCMEDRYRLPQDYKDEGVRWFCPMCSGEDVWQDNYTGQHLLLQTKQGSSYYPAEVIHSEGSTVTVRWHFGNIYAKRSQKPATDTSTFPVETCLRAKLDAFIRIRSKALGRIEWPARLCDEAASIHDYTNAKISGALEDAFSTIMEIVVGKKDHPLKQEYNTYFKAKFSEHKEAKPHILPRPLDREQWVGSFRADHKLPILLGDASLIDQYLSDLNILLARDQSAQQQHSELQQFSTDTPHLVEIVLGPAYILFGMVIVRTYLSRQPSDDAQIFKLFAERRLVRVLTPHEQACAALNGAEDTQDPLFPASSTRQAALVVVKHNLPDSLQLLSVKTPDNQPYIWTSSTEADSLMELTGGPPYERPHIRPPSPRPRPMPRPIQNRQKTEPTSMKPPTPPPNVPEVPAHIGIAKSSPQVTHEEGIEGEVGIHRKSRKRQRKQSIPQGHAPRRSKRFITNA</sequence>
<accession>A0ACB8A636</accession>
<gene>
    <name evidence="1" type="ORF">BJ138DRAFT_1205112</name>
</gene>
<evidence type="ECO:0000313" key="1">
    <source>
        <dbReference type="EMBL" id="KAH7908558.1"/>
    </source>
</evidence>
<dbReference type="Proteomes" id="UP000790377">
    <property type="component" value="Unassembled WGS sequence"/>
</dbReference>
<dbReference type="EMBL" id="MU267814">
    <property type="protein sequence ID" value="KAH7908558.1"/>
    <property type="molecule type" value="Genomic_DNA"/>
</dbReference>
<protein>
    <submittedName>
        <fullName evidence="1">Uncharacterized protein</fullName>
    </submittedName>
</protein>
<organism evidence="1 2">
    <name type="scientific">Hygrophoropsis aurantiaca</name>
    <dbReference type="NCBI Taxonomy" id="72124"/>
    <lineage>
        <taxon>Eukaryota</taxon>
        <taxon>Fungi</taxon>
        <taxon>Dikarya</taxon>
        <taxon>Basidiomycota</taxon>
        <taxon>Agaricomycotina</taxon>
        <taxon>Agaricomycetes</taxon>
        <taxon>Agaricomycetidae</taxon>
        <taxon>Boletales</taxon>
        <taxon>Coniophorineae</taxon>
        <taxon>Hygrophoropsidaceae</taxon>
        <taxon>Hygrophoropsis</taxon>
    </lineage>
</organism>